<dbReference type="KEGG" id="tasa:A1Q1_03065"/>
<reference evidence="1 2" key="1">
    <citation type="journal article" date="2012" name="Eukaryot. Cell">
        <title>Draft genome sequence of CBS 2479, the standard type strain of Trichosporon asahii.</title>
        <authorList>
            <person name="Yang R.Y."/>
            <person name="Li H.T."/>
            <person name="Zhu H."/>
            <person name="Zhou G.P."/>
            <person name="Wang M."/>
            <person name="Wang L."/>
        </authorList>
    </citation>
    <scope>NUCLEOTIDE SEQUENCE [LARGE SCALE GENOMIC DNA]</scope>
    <source>
        <strain evidence="2">ATCC 90039 / CBS 2479 / JCM 2466 / KCTC 7840 / NCYC 2677 / UAMH 7654</strain>
    </source>
</reference>
<proteinExistence type="predicted"/>
<name>J5TSV6_TRIAS</name>
<evidence type="ECO:0000313" key="1">
    <source>
        <dbReference type="EMBL" id="EJT52611.1"/>
    </source>
</evidence>
<organism evidence="1 2">
    <name type="scientific">Trichosporon asahii var. asahii (strain ATCC 90039 / CBS 2479 / JCM 2466 / KCTC 7840 / NBRC 103889/ NCYC 2677 / UAMH 7654)</name>
    <name type="common">Yeast</name>
    <dbReference type="NCBI Taxonomy" id="1186058"/>
    <lineage>
        <taxon>Eukaryota</taxon>
        <taxon>Fungi</taxon>
        <taxon>Dikarya</taxon>
        <taxon>Basidiomycota</taxon>
        <taxon>Agaricomycotina</taxon>
        <taxon>Tremellomycetes</taxon>
        <taxon>Trichosporonales</taxon>
        <taxon>Trichosporonaceae</taxon>
        <taxon>Trichosporon</taxon>
    </lineage>
</organism>
<accession>J5TSV6</accession>
<sequence>MPITVVAKCKAVSAEAAEKIAAALTAEGAKFAQDGIDFTVTRVFADADAVKGKITMRAH</sequence>
<evidence type="ECO:0000313" key="2">
    <source>
        <dbReference type="Proteomes" id="UP000002748"/>
    </source>
</evidence>
<dbReference type="Proteomes" id="UP000002748">
    <property type="component" value="Unassembled WGS sequence"/>
</dbReference>
<dbReference type="GeneID" id="25986578"/>
<dbReference type="VEuPathDB" id="FungiDB:A1Q1_03065"/>
<dbReference type="AlphaFoldDB" id="J5TSV6"/>
<gene>
    <name evidence="1" type="ORF">A1Q1_03065</name>
</gene>
<comment type="caution">
    <text evidence="1">The sequence shown here is derived from an EMBL/GenBank/DDBJ whole genome shotgun (WGS) entry which is preliminary data.</text>
</comment>
<protein>
    <submittedName>
        <fullName evidence="1">Uncharacterized protein</fullName>
    </submittedName>
</protein>
<dbReference type="HOGENOM" id="CLU_2962547_0_0_1"/>
<dbReference type="RefSeq" id="XP_014183630.1">
    <property type="nucleotide sequence ID" value="XM_014328155.1"/>
</dbReference>
<dbReference type="EMBL" id="ALBS01000021">
    <property type="protein sequence ID" value="EJT52611.1"/>
    <property type="molecule type" value="Genomic_DNA"/>
</dbReference>